<name>A0A0K0G6A2_STRVS</name>
<organism evidence="1 2">
    <name type="scientific">Strongyloides venezuelensis</name>
    <name type="common">Threadworm</name>
    <dbReference type="NCBI Taxonomy" id="75913"/>
    <lineage>
        <taxon>Eukaryota</taxon>
        <taxon>Metazoa</taxon>
        <taxon>Ecdysozoa</taxon>
        <taxon>Nematoda</taxon>
        <taxon>Chromadorea</taxon>
        <taxon>Rhabditida</taxon>
        <taxon>Tylenchina</taxon>
        <taxon>Panagrolaimomorpha</taxon>
        <taxon>Strongyloidoidea</taxon>
        <taxon>Strongyloididae</taxon>
        <taxon>Strongyloides</taxon>
    </lineage>
</organism>
<dbReference type="AlphaFoldDB" id="A0A0K0G6A2"/>
<evidence type="ECO:0000313" key="2">
    <source>
        <dbReference type="WBParaSite" id="SVE_2028500.1"/>
    </source>
</evidence>
<evidence type="ECO:0000313" key="1">
    <source>
        <dbReference type="Proteomes" id="UP000035680"/>
    </source>
</evidence>
<accession>A0A0K0G6A2</accession>
<reference evidence="1" key="1">
    <citation type="submission" date="2014-07" db="EMBL/GenBank/DDBJ databases">
        <authorList>
            <person name="Martin A.A"/>
            <person name="De Silva N."/>
        </authorList>
    </citation>
    <scope>NUCLEOTIDE SEQUENCE</scope>
</reference>
<proteinExistence type="predicted"/>
<sequence length="108" mass="12665">MENGNQFTNVDYDRHRFVPKIPSSKDNRILYCGKIYQLNFKENNIYSGQIIIIFEKYEIRQTIIGFTENEELSGRFFDEKKKVETMRNGIDLDTSATLHLQIGGIKLL</sequence>
<protein>
    <submittedName>
        <fullName evidence="2">Uncharacterized protein</fullName>
    </submittedName>
</protein>
<dbReference type="Proteomes" id="UP000035680">
    <property type="component" value="Unassembled WGS sequence"/>
</dbReference>
<keyword evidence="1" id="KW-1185">Reference proteome</keyword>
<dbReference type="WBParaSite" id="SVE_2028500.1">
    <property type="protein sequence ID" value="SVE_2028500.1"/>
    <property type="gene ID" value="SVE_2028500"/>
</dbReference>
<reference evidence="2" key="2">
    <citation type="submission" date="2015-08" db="UniProtKB">
        <authorList>
            <consortium name="WormBaseParasite"/>
        </authorList>
    </citation>
    <scope>IDENTIFICATION</scope>
</reference>